<accession>A0A0W0TGU8</accession>
<dbReference type="EMBL" id="UASS01000009">
    <property type="protein sequence ID" value="SPX60410.1"/>
    <property type="molecule type" value="Genomic_DNA"/>
</dbReference>
<organism evidence="5 8">
    <name type="scientific">Legionella feeleii</name>
    <dbReference type="NCBI Taxonomy" id="453"/>
    <lineage>
        <taxon>Bacteria</taxon>
        <taxon>Pseudomonadati</taxon>
        <taxon>Pseudomonadota</taxon>
        <taxon>Gammaproteobacteria</taxon>
        <taxon>Legionellales</taxon>
        <taxon>Legionellaceae</taxon>
        <taxon>Legionella</taxon>
    </lineage>
</organism>
<feature type="chain" id="PRO_5033244478" evidence="3">
    <location>
        <begin position="23"/>
        <end position="247"/>
    </location>
</feature>
<protein>
    <submittedName>
        <fullName evidence="5">Arginine ABC transporter substrate-binding protein</fullName>
    </submittedName>
</protein>
<dbReference type="EMBL" id="LNYB01000085">
    <property type="protein sequence ID" value="KTC94795.1"/>
    <property type="molecule type" value="Genomic_DNA"/>
</dbReference>
<evidence type="ECO:0000256" key="1">
    <source>
        <dbReference type="ARBA" id="ARBA00010333"/>
    </source>
</evidence>
<evidence type="ECO:0000259" key="4">
    <source>
        <dbReference type="SMART" id="SM00062"/>
    </source>
</evidence>
<dbReference type="SMART" id="SM00062">
    <property type="entry name" value="PBPb"/>
    <property type="match status" value="1"/>
</dbReference>
<evidence type="ECO:0000313" key="9">
    <source>
        <dbReference type="Proteomes" id="UP000251942"/>
    </source>
</evidence>
<dbReference type="AlphaFoldDB" id="A0A0W0TGU8"/>
<dbReference type="Proteomes" id="UP000254033">
    <property type="component" value="Unassembled WGS sequence"/>
</dbReference>
<dbReference type="PATRIC" id="fig|453.4.peg.2690"/>
<dbReference type="Proteomes" id="UP000251942">
    <property type="component" value="Unassembled WGS sequence"/>
</dbReference>
<dbReference type="Gene3D" id="3.40.190.10">
    <property type="entry name" value="Periplasmic binding protein-like II"/>
    <property type="match status" value="2"/>
</dbReference>
<dbReference type="Pfam" id="PF00497">
    <property type="entry name" value="SBP_bac_3"/>
    <property type="match status" value="1"/>
</dbReference>
<evidence type="ECO:0000256" key="2">
    <source>
        <dbReference type="ARBA" id="ARBA00022729"/>
    </source>
</evidence>
<dbReference type="PANTHER" id="PTHR35936:SF19">
    <property type="entry name" value="AMINO-ACID-BINDING PROTEIN YXEM-RELATED"/>
    <property type="match status" value="1"/>
</dbReference>
<reference evidence="9 10" key="2">
    <citation type="submission" date="2018-06" db="EMBL/GenBank/DDBJ databases">
        <authorList>
            <consortium name="Pathogen Informatics"/>
            <person name="Doyle S."/>
        </authorList>
    </citation>
    <scope>NUCLEOTIDE SEQUENCE [LARGE SCALE GENOMIC DNA]</scope>
    <source>
        <strain evidence="7 10">NCTC11978</strain>
        <strain evidence="6 9">NCTC12022</strain>
    </source>
</reference>
<evidence type="ECO:0000313" key="8">
    <source>
        <dbReference type="Proteomes" id="UP000054698"/>
    </source>
</evidence>
<dbReference type="OrthoDB" id="9768183at2"/>
<evidence type="ECO:0000313" key="5">
    <source>
        <dbReference type="EMBL" id="KTC94795.1"/>
    </source>
</evidence>
<gene>
    <name evidence="6" type="primary">artI_2</name>
    <name evidence="7" type="synonym">artI_1</name>
    <name evidence="5" type="ORF">Lfee_2459</name>
    <name evidence="7" type="ORF">NCTC11978_00382</name>
    <name evidence="6" type="ORF">NCTC12022_01134</name>
</gene>
<dbReference type="PANTHER" id="PTHR35936">
    <property type="entry name" value="MEMBRANE-BOUND LYTIC MUREIN TRANSGLYCOSYLASE F"/>
    <property type="match status" value="1"/>
</dbReference>
<dbReference type="STRING" id="453.Lfee_2459"/>
<keyword evidence="2 3" id="KW-0732">Signal</keyword>
<feature type="signal peptide" evidence="3">
    <location>
        <begin position="1"/>
        <end position="22"/>
    </location>
</feature>
<keyword evidence="8" id="KW-1185">Reference proteome</keyword>
<feature type="domain" description="Solute-binding protein family 3/N-terminal" evidence="4">
    <location>
        <begin position="23"/>
        <end position="240"/>
    </location>
</feature>
<evidence type="ECO:0000313" key="6">
    <source>
        <dbReference type="EMBL" id="SPX60410.1"/>
    </source>
</evidence>
<dbReference type="SUPFAM" id="SSF53850">
    <property type="entry name" value="Periplasmic binding protein-like II"/>
    <property type="match status" value="1"/>
</dbReference>
<dbReference type="EMBL" id="UGNY01000001">
    <property type="protein sequence ID" value="STX37221.1"/>
    <property type="molecule type" value="Genomic_DNA"/>
</dbReference>
<sequence length="247" mass="28081">MAKTCLRVVVALFFCLSFNVDASVKIGTPIYDPPFVVNNPAYPIGGFDIQLMNIICARLHWQCQYIGMPYYELFSALQANKVDFLLGAIIITPSSQSQYLFSIPYMPSSAGFVTMQQAPFRHATDLVGKKVGCLKGKEYFNYLNQNFVGQFTVVPFEQPRDLIQALTSNAIDAIFMNTYTAMFFIHQHPTNIRLLPEKFSLGDGIAIATTMDNREQIEQINEVLEQILNDGTFVRIYNYDFEFFIPQ</sequence>
<name>A0A0W0TGU8_9GAMM</name>
<dbReference type="Proteomes" id="UP000054698">
    <property type="component" value="Unassembled WGS sequence"/>
</dbReference>
<proteinExistence type="inferred from homology"/>
<reference evidence="5 8" key="1">
    <citation type="submission" date="2015-11" db="EMBL/GenBank/DDBJ databases">
        <title>Genomic analysis of 38 Legionella species identifies large and diverse effector repertoires.</title>
        <authorList>
            <person name="Burstein D."/>
            <person name="Amaro F."/>
            <person name="Zusman T."/>
            <person name="Lifshitz Z."/>
            <person name="Cohen O."/>
            <person name="Gilbert J.A."/>
            <person name="Pupko T."/>
            <person name="Shuman H.A."/>
            <person name="Segal G."/>
        </authorList>
    </citation>
    <scope>NUCLEOTIDE SEQUENCE [LARGE SCALE GENOMIC DNA]</scope>
    <source>
        <strain evidence="5 8">WO-44C</strain>
    </source>
</reference>
<comment type="similarity">
    <text evidence="1">Belongs to the bacterial solute-binding protein 3 family.</text>
</comment>
<dbReference type="RefSeq" id="WP_058447289.1">
    <property type="nucleotide sequence ID" value="NZ_CAAAHT010000020.1"/>
</dbReference>
<evidence type="ECO:0000313" key="10">
    <source>
        <dbReference type="Proteomes" id="UP000254033"/>
    </source>
</evidence>
<evidence type="ECO:0000256" key="3">
    <source>
        <dbReference type="SAM" id="SignalP"/>
    </source>
</evidence>
<evidence type="ECO:0000313" key="7">
    <source>
        <dbReference type="EMBL" id="STX37221.1"/>
    </source>
</evidence>
<dbReference type="InterPro" id="IPR001638">
    <property type="entry name" value="Solute-binding_3/MltF_N"/>
</dbReference>